<comment type="function">
    <text evidence="10">Catalyzes the 1,3-allylic rearrangement of the homoallylic substrate isopentenyl (IPP) to its highly electrophilic allylic isomer, dimethylallyl diphosphate (DMAPP).</text>
</comment>
<comment type="catalytic activity">
    <reaction evidence="10">
        <text>isopentenyl diphosphate = dimethylallyl diphosphate</text>
        <dbReference type="Rhea" id="RHEA:23284"/>
        <dbReference type="ChEBI" id="CHEBI:57623"/>
        <dbReference type="ChEBI" id="CHEBI:128769"/>
        <dbReference type="EC" id="5.3.3.2"/>
    </reaction>
</comment>
<dbReference type="InterPro" id="IPR015797">
    <property type="entry name" value="NUDIX_hydrolase-like_dom_sf"/>
</dbReference>
<protein>
    <recommendedName>
        <fullName evidence="3 10">Isopentenyl-diphosphate Delta-isomerase</fullName>
        <shortName evidence="10">IPP isomerase</shortName>
        <ecNumber evidence="3 10">5.3.3.2</ecNumber>
    </recommendedName>
    <alternativeName>
        <fullName evidence="10">IPP:DMAPP isomerase</fullName>
    </alternativeName>
    <alternativeName>
        <fullName evidence="10">Isopentenyl pyrophosphate isomerase</fullName>
    </alternativeName>
</protein>
<dbReference type="Pfam" id="PF00293">
    <property type="entry name" value="NUDIX"/>
    <property type="match status" value="1"/>
</dbReference>
<dbReference type="PANTHER" id="PTHR10885">
    <property type="entry name" value="ISOPENTENYL-DIPHOSPHATE DELTA-ISOMERASE"/>
    <property type="match status" value="1"/>
</dbReference>
<feature type="binding site" evidence="10">
    <location>
        <position position="41"/>
    </location>
    <ligand>
        <name>Mn(2+)</name>
        <dbReference type="ChEBI" id="CHEBI:29035"/>
    </ligand>
</feature>
<keyword evidence="9 10" id="KW-0413">Isomerase</keyword>
<dbReference type="PROSITE" id="PS51462">
    <property type="entry name" value="NUDIX"/>
    <property type="match status" value="1"/>
</dbReference>
<dbReference type="SUPFAM" id="SSF55811">
    <property type="entry name" value="Nudix"/>
    <property type="match status" value="1"/>
</dbReference>
<dbReference type="EMBL" id="JBHLXH010000002">
    <property type="protein sequence ID" value="MFC0223847.1"/>
    <property type="molecule type" value="Genomic_DNA"/>
</dbReference>
<dbReference type="Gene3D" id="3.90.79.10">
    <property type="entry name" value="Nucleoside Triphosphate Pyrophosphohydrolase"/>
    <property type="match status" value="1"/>
</dbReference>
<evidence type="ECO:0000256" key="10">
    <source>
        <dbReference type="HAMAP-Rule" id="MF_00202"/>
    </source>
</evidence>
<feature type="binding site" evidence="10">
    <location>
        <position position="131"/>
    </location>
    <ligand>
        <name>Mn(2+)</name>
        <dbReference type="ChEBI" id="CHEBI:29035"/>
    </ligand>
</feature>
<dbReference type="EC" id="5.3.3.2" evidence="3 10"/>
<dbReference type="GO" id="GO:0004452">
    <property type="term" value="F:isopentenyl-diphosphate delta-isomerase activity"/>
    <property type="evidence" value="ECO:0007669"/>
    <property type="project" value="UniProtKB-EC"/>
</dbReference>
<dbReference type="HAMAP" id="MF_00202">
    <property type="entry name" value="Idi"/>
    <property type="match status" value="1"/>
</dbReference>
<dbReference type="RefSeq" id="WP_378519643.1">
    <property type="nucleotide sequence ID" value="NZ_JBHLXH010000002.1"/>
</dbReference>
<feature type="active site" evidence="10">
    <location>
        <position position="131"/>
    </location>
</feature>
<evidence type="ECO:0000259" key="12">
    <source>
        <dbReference type="PROSITE" id="PS51462"/>
    </source>
</evidence>
<dbReference type="CDD" id="cd02885">
    <property type="entry name" value="NUDIX_IPP_Isomerase"/>
    <property type="match status" value="1"/>
</dbReference>
<evidence type="ECO:0000313" key="14">
    <source>
        <dbReference type="Proteomes" id="UP001589698"/>
    </source>
</evidence>
<dbReference type="PANTHER" id="PTHR10885:SF0">
    <property type="entry name" value="ISOPENTENYL-DIPHOSPHATE DELTA-ISOMERASE"/>
    <property type="match status" value="1"/>
</dbReference>
<dbReference type="InterPro" id="IPR011876">
    <property type="entry name" value="IsopentenylPP_isomerase_typ1"/>
</dbReference>
<feature type="binding site" evidence="10">
    <location>
        <position position="48"/>
    </location>
    <ligand>
        <name>Mn(2+)</name>
        <dbReference type="ChEBI" id="CHEBI:29035"/>
    </ligand>
</feature>
<organism evidence="13 14">
    <name type="scientific">Nocardioides zeicaulis</name>
    <dbReference type="NCBI Taxonomy" id="1776857"/>
    <lineage>
        <taxon>Bacteria</taxon>
        <taxon>Bacillati</taxon>
        <taxon>Actinomycetota</taxon>
        <taxon>Actinomycetes</taxon>
        <taxon>Propionibacteriales</taxon>
        <taxon>Nocardioidaceae</taxon>
        <taxon>Nocardioides</taxon>
    </lineage>
</organism>
<evidence type="ECO:0000256" key="4">
    <source>
        <dbReference type="ARBA" id="ARBA00022490"/>
    </source>
</evidence>
<feature type="domain" description="Nudix hydrolase" evidence="12">
    <location>
        <begin position="46"/>
        <end position="181"/>
    </location>
</feature>
<comment type="similarity">
    <text evidence="2 10">Belongs to the IPP isomerase type 1 family.</text>
</comment>
<keyword evidence="7 10" id="KW-0464">Manganese</keyword>
<comment type="pathway">
    <text evidence="1 10">Isoprenoid biosynthesis; dimethylallyl diphosphate biosynthesis; dimethylallyl diphosphate from isopentenyl diphosphate: step 1/1.</text>
</comment>
<dbReference type="InterPro" id="IPR000086">
    <property type="entry name" value="NUDIX_hydrolase_dom"/>
</dbReference>
<evidence type="ECO:0000256" key="7">
    <source>
        <dbReference type="ARBA" id="ARBA00023211"/>
    </source>
</evidence>
<reference evidence="13 14" key="1">
    <citation type="submission" date="2024-09" db="EMBL/GenBank/DDBJ databases">
        <authorList>
            <person name="Sun Q."/>
            <person name="Mori K."/>
        </authorList>
    </citation>
    <scope>NUCLEOTIDE SEQUENCE [LARGE SCALE GENOMIC DNA]</scope>
    <source>
        <strain evidence="13 14">CCM 8654</strain>
    </source>
</reference>
<dbReference type="InterPro" id="IPR056375">
    <property type="entry name" value="Idi_bact"/>
</dbReference>
<dbReference type="Proteomes" id="UP001589698">
    <property type="component" value="Unassembled WGS sequence"/>
</dbReference>
<feature type="binding site" evidence="10">
    <location>
        <position position="129"/>
    </location>
    <ligand>
        <name>Mn(2+)</name>
        <dbReference type="ChEBI" id="CHEBI:29035"/>
    </ligand>
</feature>
<keyword evidence="8 10" id="KW-0414">Isoprene biosynthesis</keyword>
<comment type="caution">
    <text evidence="13">The sequence shown here is derived from an EMBL/GenBank/DDBJ whole genome shotgun (WGS) entry which is preliminary data.</text>
</comment>
<name>A0ABV6E4D0_9ACTN</name>
<evidence type="ECO:0000313" key="13">
    <source>
        <dbReference type="EMBL" id="MFC0223847.1"/>
    </source>
</evidence>
<dbReference type="NCBIfam" id="TIGR02150">
    <property type="entry name" value="IPP_isom_1"/>
    <property type="match status" value="1"/>
</dbReference>
<dbReference type="NCBIfam" id="NF002995">
    <property type="entry name" value="PRK03759.1"/>
    <property type="match status" value="1"/>
</dbReference>
<comment type="cofactor">
    <cofactor evidence="10">
        <name>Mn(2+)</name>
        <dbReference type="ChEBI" id="CHEBI:29035"/>
    </cofactor>
    <text evidence="10">Binds 1 Mn(2+) ion per subunit.</text>
</comment>
<gene>
    <name evidence="10 13" type="primary">idi</name>
    <name evidence="13" type="ORF">ACFFJG_15270</name>
</gene>
<evidence type="ECO:0000256" key="2">
    <source>
        <dbReference type="ARBA" id="ARBA00007579"/>
    </source>
</evidence>
<sequence>MTTAPTTPDPSPEPSPEPVEQVVLLDEAGRAVGTHDKATVHHADTPLHLAFSCYLFDDAGRVLVTRRALHKRTFPGIWTNACCGHPAPGEQLEPAVHRRVRSELGCEVEGLRLLLPAFRYRAEQDGVVENEMCPVLVARIAPDDEVRLDPDEVAESVWVPWEEFRRDVLDGTRSVSAWCRQQVEQLPEEPWTAPAASTDGLPPALRPAA</sequence>
<proteinExistence type="inferred from homology"/>
<comment type="cofactor">
    <cofactor evidence="10">
        <name>Mg(2+)</name>
        <dbReference type="ChEBI" id="CHEBI:18420"/>
    </cofactor>
    <text evidence="10">Binds 1 Mg(2+) ion per subunit. The magnesium ion binds only when substrate is bound.</text>
</comment>
<evidence type="ECO:0000256" key="5">
    <source>
        <dbReference type="ARBA" id="ARBA00022723"/>
    </source>
</evidence>
<evidence type="ECO:0000256" key="8">
    <source>
        <dbReference type="ARBA" id="ARBA00023229"/>
    </source>
</evidence>
<dbReference type="PIRSF" id="PIRSF018427">
    <property type="entry name" value="Isopntndiph_ism"/>
    <property type="match status" value="1"/>
</dbReference>
<comment type="subcellular location">
    <subcellularLocation>
        <location evidence="10">Cytoplasm</location>
    </subcellularLocation>
</comment>
<feature type="binding site" evidence="10">
    <location>
        <position position="103"/>
    </location>
    <ligand>
        <name>Mg(2+)</name>
        <dbReference type="ChEBI" id="CHEBI:18420"/>
    </ligand>
</feature>
<feature type="active site" evidence="10">
    <location>
        <position position="83"/>
    </location>
</feature>
<evidence type="ECO:0000256" key="11">
    <source>
        <dbReference type="SAM" id="MobiDB-lite"/>
    </source>
</evidence>
<feature type="region of interest" description="Disordered" evidence="11">
    <location>
        <begin position="187"/>
        <end position="209"/>
    </location>
</feature>
<evidence type="ECO:0000256" key="3">
    <source>
        <dbReference type="ARBA" id="ARBA00012057"/>
    </source>
</evidence>
<keyword evidence="6 10" id="KW-0460">Magnesium</keyword>
<feature type="binding site" evidence="10">
    <location>
        <position position="85"/>
    </location>
    <ligand>
        <name>Mn(2+)</name>
        <dbReference type="ChEBI" id="CHEBI:29035"/>
    </ligand>
</feature>
<keyword evidence="5 10" id="KW-0479">Metal-binding</keyword>
<evidence type="ECO:0000256" key="9">
    <source>
        <dbReference type="ARBA" id="ARBA00023235"/>
    </source>
</evidence>
<accession>A0ABV6E4D0</accession>
<evidence type="ECO:0000256" key="1">
    <source>
        <dbReference type="ARBA" id="ARBA00004826"/>
    </source>
</evidence>
<keyword evidence="4 10" id="KW-0963">Cytoplasm</keyword>
<evidence type="ECO:0000256" key="6">
    <source>
        <dbReference type="ARBA" id="ARBA00022842"/>
    </source>
</evidence>
<keyword evidence="14" id="KW-1185">Reference proteome</keyword>